<dbReference type="OrthoDB" id="9800374at2"/>
<dbReference type="RefSeq" id="WP_134212385.1">
    <property type="nucleotide sequence ID" value="NZ_QFFZ01000003.1"/>
</dbReference>
<dbReference type="InterPro" id="IPR052362">
    <property type="entry name" value="HTH-GbsR_regulator"/>
</dbReference>
<dbReference type="InterPro" id="IPR026282">
    <property type="entry name" value="MJ1563"/>
</dbReference>
<dbReference type="Pfam" id="PF12802">
    <property type="entry name" value="MarR_2"/>
    <property type="match status" value="1"/>
</dbReference>
<feature type="domain" description="HTH marR-type" evidence="5">
    <location>
        <begin position="25"/>
        <end position="82"/>
    </location>
</feature>
<protein>
    <recommendedName>
        <fullName evidence="4">HTH-type transcriptional regulator</fullName>
    </recommendedName>
</protein>
<dbReference type="Proteomes" id="UP000297597">
    <property type="component" value="Unassembled WGS sequence"/>
</dbReference>
<keyword evidence="7" id="KW-1185">Reference proteome</keyword>
<evidence type="ECO:0000256" key="3">
    <source>
        <dbReference type="ARBA" id="ARBA00023163"/>
    </source>
</evidence>
<sequence length="179" mass="20301">MNNNLTLSQDALIQALGRQSAFWGLGRTAGEMYAVLYLNSDPVSLEEVAQRLKVTKGNISVAIRQLEQLGMVRRSWQKGDRRVFFEAEVDFWKIAHSVLGLRYKPEFDQSFSLVEESATIAEQAALSAERDMVIERLKSLQEFYRLLDSLVEVVLDMSPGQLKAALEMFKLLSQKDKQG</sequence>
<name>A0A4Y7RW23_9FIRM</name>
<dbReference type="Gene3D" id="1.10.10.10">
    <property type="entry name" value="Winged helix-like DNA-binding domain superfamily/Winged helix DNA-binding domain"/>
    <property type="match status" value="1"/>
</dbReference>
<comment type="caution">
    <text evidence="6">The sequence shown here is derived from an EMBL/GenBank/DDBJ whole genome shotgun (WGS) entry which is preliminary data.</text>
</comment>
<keyword evidence="2 4" id="KW-0238">DNA-binding</keyword>
<dbReference type="EMBL" id="QFFZ01000003">
    <property type="protein sequence ID" value="TEB13208.1"/>
    <property type="molecule type" value="Genomic_DNA"/>
</dbReference>
<dbReference type="GO" id="GO:0003677">
    <property type="term" value="F:DNA binding"/>
    <property type="evidence" value="ECO:0007669"/>
    <property type="project" value="UniProtKB-UniRule"/>
</dbReference>
<gene>
    <name evidence="6" type="primary">opcR</name>
    <name evidence="6" type="ORF">Pmgp_00504</name>
</gene>
<comment type="similarity">
    <text evidence="4">Belongs to the GbsR family.</text>
</comment>
<evidence type="ECO:0000256" key="4">
    <source>
        <dbReference type="PIRNR" id="PIRNR006707"/>
    </source>
</evidence>
<keyword evidence="1 4" id="KW-0805">Transcription regulation</keyword>
<dbReference type="SUPFAM" id="SSF46785">
    <property type="entry name" value="Winged helix' DNA-binding domain"/>
    <property type="match status" value="1"/>
</dbReference>
<evidence type="ECO:0000313" key="7">
    <source>
        <dbReference type="Proteomes" id="UP000297597"/>
    </source>
</evidence>
<dbReference type="PIRSF" id="PIRSF006707">
    <property type="entry name" value="MJ1563"/>
    <property type="match status" value="1"/>
</dbReference>
<dbReference type="InterPro" id="IPR000835">
    <property type="entry name" value="HTH_MarR-typ"/>
</dbReference>
<evidence type="ECO:0000313" key="6">
    <source>
        <dbReference type="EMBL" id="TEB13208.1"/>
    </source>
</evidence>
<dbReference type="InterPro" id="IPR036390">
    <property type="entry name" value="WH_DNA-bd_sf"/>
</dbReference>
<organism evidence="6 7">
    <name type="scientific">Pelotomaculum propionicicum</name>
    <dbReference type="NCBI Taxonomy" id="258475"/>
    <lineage>
        <taxon>Bacteria</taxon>
        <taxon>Bacillati</taxon>
        <taxon>Bacillota</taxon>
        <taxon>Clostridia</taxon>
        <taxon>Eubacteriales</taxon>
        <taxon>Desulfotomaculaceae</taxon>
        <taxon>Pelotomaculum</taxon>
    </lineage>
</organism>
<dbReference type="PANTHER" id="PTHR38465:SF1">
    <property type="entry name" value="HTH-TYPE TRANSCRIPTIONAL REGULATOR MJ1563-RELATED"/>
    <property type="match status" value="1"/>
</dbReference>
<proteinExistence type="inferred from homology"/>
<reference evidence="6 7" key="1">
    <citation type="journal article" date="2018" name="Environ. Microbiol.">
        <title>Novel energy conservation strategies and behaviour of Pelotomaculum schinkii driving syntrophic propionate catabolism.</title>
        <authorList>
            <person name="Hidalgo-Ahumada C.A.P."/>
            <person name="Nobu M.K."/>
            <person name="Narihiro T."/>
            <person name="Tamaki H."/>
            <person name="Liu W.T."/>
            <person name="Kamagata Y."/>
            <person name="Stams A.J.M."/>
            <person name="Imachi H."/>
            <person name="Sousa D.Z."/>
        </authorList>
    </citation>
    <scope>NUCLEOTIDE SEQUENCE [LARGE SCALE GENOMIC DNA]</scope>
    <source>
        <strain evidence="6 7">MGP</strain>
    </source>
</reference>
<dbReference type="PANTHER" id="PTHR38465">
    <property type="entry name" value="HTH-TYPE TRANSCRIPTIONAL REGULATOR MJ1563-RELATED"/>
    <property type="match status" value="1"/>
</dbReference>
<dbReference type="GO" id="GO:0003700">
    <property type="term" value="F:DNA-binding transcription factor activity"/>
    <property type="evidence" value="ECO:0007669"/>
    <property type="project" value="InterPro"/>
</dbReference>
<evidence type="ECO:0000256" key="2">
    <source>
        <dbReference type="ARBA" id="ARBA00023125"/>
    </source>
</evidence>
<dbReference type="InterPro" id="IPR036388">
    <property type="entry name" value="WH-like_DNA-bd_sf"/>
</dbReference>
<keyword evidence="3 4" id="KW-0804">Transcription</keyword>
<evidence type="ECO:0000259" key="5">
    <source>
        <dbReference type="Pfam" id="PF12802"/>
    </source>
</evidence>
<evidence type="ECO:0000256" key="1">
    <source>
        <dbReference type="ARBA" id="ARBA00023015"/>
    </source>
</evidence>
<dbReference type="AlphaFoldDB" id="A0A4Y7RW23"/>
<accession>A0A4Y7RW23</accession>